<feature type="transmembrane region" description="Helical" evidence="2">
    <location>
        <begin position="102"/>
        <end position="121"/>
    </location>
</feature>
<evidence type="ECO:0008006" key="8">
    <source>
        <dbReference type="Google" id="ProtNLM"/>
    </source>
</evidence>
<feature type="transmembrane region" description="Helical" evidence="2">
    <location>
        <begin position="76"/>
        <end position="95"/>
    </location>
</feature>
<evidence type="ECO:0000259" key="4">
    <source>
        <dbReference type="PROSITE" id="PS50883"/>
    </source>
</evidence>
<dbReference type="SUPFAM" id="SSF55785">
    <property type="entry name" value="PYP-like sensor domain (PAS domain)"/>
    <property type="match status" value="1"/>
</dbReference>
<dbReference type="CDD" id="cd01949">
    <property type="entry name" value="GGDEF"/>
    <property type="match status" value="1"/>
</dbReference>
<evidence type="ECO:0000259" key="5">
    <source>
        <dbReference type="PROSITE" id="PS50887"/>
    </source>
</evidence>
<dbReference type="Gene3D" id="3.20.20.450">
    <property type="entry name" value="EAL domain"/>
    <property type="match status" value="1"/>
</dbReference>
<keyword evidence="2" id="KW-0812">Transmembrane</keyword>
<dbReference type="SMART" id="SM00052">
    <property type="entry name" value="EAL"/>
    <property type="match status" value="1"/>
</dbReference>
<dbReference type="SMART" id="SM00091">
    <property type="entry name" value="PAS"/>
    <property type="match status" value="1"/>
</dbReference>
<dbReference type="InterPro" id="IPR043128">
    <property type="entry name" value="Rev_trsase/Diguanyl_cyclase"/>
</dbReference>
<feature type="domain" description="EAL" evidence="4">
    <location>
        <begin position="803"/>
        <end position="1061"/>
    </location>
</feature>
<dbReference type="SUPFAM" id="SSF55073">
    <property type="entry name" value="Nucleotide cyclase"/>
    <property type="match status" value="1"/>
</dbReference>
<name>A0ABN2SCT4_9ACTN</name>
<dbReference type="InterPro" id="IPR029787">
    <property type="entry name" value="Nucleotide_cyclase"/>
</dbReference>
<feature type="transmembrane region" description="Helical" evidence="2">
    <location>
        <begin position="207"/>
        <end position="225"/>
    </location>
</feature>
<proteinExistence type="predicted"/>
<dbReference type="Gene3D" id="3.30.70.270">
    <property type="match status" value="1"/>
</dbReference>
<dbReference type="CDD" id="cd01948">
    <property type="entry name" value="EAL"/>
    <property type="match status" value="1"/>
</dbReference>
<dbReference type="Pfam" id="PF00563">
    <property type="entry name" value="EAL"/>
    <property type="match status" value="1"/>
</dbReference>
<dbReference type="InterPro" id="IPR052155">
    <property type="entry name" value="Biofilm_reg_signaling"/>
</dbReference>
<dbReference type="Proteomes" id="UP001499854">
    <property type="component" value="Unassembled WGS sequence"/>
</dbReference>
<dbReference type="PROSITE" id="PS50887">
    <property type="entry name" value="GGDEF"/>
    <property type="match status" value="1"/>
</dbReference>
<dbReference type="InterPro" id="IPR013656">
    <property type="entry name" value="PAS_4"/>
</dbReference>
<sequence length="1076" mass="113920">MGAALILITLLAPGAAVRVRFAAAGWAVAAMAYGVRAYDPPHRSVWGLLAASVIAFQCSDFGDLHRQMLSPRWTDWLSLTGYPLAALALSAMVRLRSAGRDVAGFLDAAVGTLALLVPTWVFLVEPFMRNAGWSTARLEAILPPIGDVLLLGILLRLLAASPRRGVSLWLLTAGVAVGAACDVGQGLLQLSAAPWFGTPLGRHVIELGWLTFNLLWGAAALAPDMRWNTEPIPVRKPQPVVMRARIALLTLAALAEPMVAVVLLAQDEYSLGVFGPLIEAAIIILIMVRVSLVLLDYRTALRREQILVSATGPLVAAAGVEEIAAVLTSTATRLAGSGTPHRVAVVVEDQGRFHVAGAGVAVGAAEPEGPEAPDRFGASGASGISDAVGAVGAPATPRAREDPEAPDWTTWRHTLSALGRTICAARLSSGLVRTADLPPALAEALGGFDHALVLPLGTEAWRDDVWAAGVLAAAAPERALLAMAAPLEILTGQGALSLQRLALGMEIARRDGERYFQALVQNDSDAILIVDTDARVRYASPSAEAMFGPSGLLGRPASDLLGPVNAGQLAARLAEPARRPPQRRDWILDRPDHGDAPREIEATVSDLRDEPTVNGLVLSLRDVTTAREMERALQRQAYRDALTGLPNRAAFLLGLDDALERAGPGSRVGLVLVDVDQFREINDFHGRAVGDDVLRATADLLRRGLAPGDLLARVGVDEFAVLRVRPDSEASGFPLGVPGETESFAVGPVTVTTSGAFVEAGPGATGARLMADAEIAQHAALEARRPRSWRHYDPAMRADLARVAERRAGLDKALAEGAFVLLYQPIVRLADRALVAFESLIRWPRPDGSVVMPDDFIGLAEATGQIVPLGSWILRTATACAADWNRECEAAGRPPVRVTVNVSAHELRTPSFPGTVAAALEASGLAPDLLILEATESSLIIHADRAQANLRAVRDQGVRLALDDFGTGYSSLRYLRDLPVTSLKIDKGFTAEVGVDERQTALMAGIVDIGRALGLGIVAEGIENETQCRRVRAMGVTLGQGWLFGRPMTAEQAAERVREGTGAVGTETETETAEPG</sequence>
<dbReference type="InterPro" id="IPR000014">
    <property type="entry name" value="PAS"/>
</dbReference>
<evidence type="ECO:0000313" key="7">
    <source>
        <dbReference type="Proteomes" id="UP001499854"/>
    </source>
</evidence>
<feature type="region of interest" description="Disordered" evidence="1">
    <location>
        <begin position="1057"/>
        <end position="1076"/>
    </location>
</feature>
<feature type="domain" description="GGDEF" evidence="5">
    <location>
        <begin position="666"/>
        <end position="794"/>
    </location>
</feature>
<dbReference type="PROSITE" id="PS50883">
    <property type="entry name" value="EAL"/>
    <property type="match status" value="1"/>
</dbReference>
<feature type="transmembrane region" description="Helical" evidence="2">
    <location>
        <begin position="141"/>
        <end position="159"/>
    </location>
</feature>
<feature type="transmembrane region" description="Helical" evidence="2">
    <location>
        <begin position="271"/>
        <end position="295"/>
    </location>
</feature>
<dbReference type="InterPro" id="IPR000160">
    <property type="entry name" value="GGDEF_dom"/>
</dbReference>
<keyword evidence="7" id="KW-1185">Reference proteome</keyword>
<comment type="caution">
    <text evidence="6">The sequence shown here is derived from an EMBL/GenBank/DDBJ whole genome shotgun (WGS) entry which is preliminary data.</text>
</comment>
<keyword evidence="2" id="KW-0472">Membrane</keyword>
<dbReference type="NCBIfam" id="TIGR00254">
    <property type="entry name" value="GGDEF"/>
    <property type="match status" value="1"/>
</dbReference>
<reference evidence="6 7" key="1">
    <citation type="journal article" date="2019" name="Int. J. Syst. Evol. Microbiol.">
        <title>The Global Catalogue of Microorganisms (GCM) 10K type strain sequencing project: providing services to taxonomists for standard genome sequencing and annotation.</title>
        <authorList>
            <consortium name="The Broad Institute Genomics Platform"/>
            <consortium name="The Broad Institute Genome Sequencing Center for Infectious Disease"/>
            <person name="Wu L."/>
            <person name="Ma J."/>
        </authorList>
    </citation>
    <scope>NUCLEOTIDE SEQUENCE [LARGE SCALE GENOMIC DNA]</scope>
    <source>
        <strain evidence="6 7">JCM 16013</strain>
    </source>
</reference>
<evidence type="ECO:0000256" key="2">
    <source>
        <dbReference type="SAM" id="Phobius"/>
    </source>
</evidence>
<evidence type="ECO:0000256" key="1">
    <source>
        <dbReference type="SAM" id="MobiDB-lite"/>
    </source>
</evidence>
<dbReference type="Pfam" id="PF08448">
    <property type="entry name" value="PAS_4"/>
    <property type="match status" value="1"/>
</dbReference>
<dbReference type="InterPro" id="IPR035965">
    <property type="entry name" value="PAS-like_dom_sf"/>
</dbReference>
<dbReference type="Pfam" id="PF00990">
    <property type="entry name" value="GGDEF"/>
    <property type="match status" value="1"/>
</dbReference>
<dbReference type="RefSeq" id="WP_344659827.1">
    <property type="nucleotide sequence ID" value="NZ_BAAAQM010000033.1"/>
</dbReference>
<dbReference type="SUPFAM" id="SSF141868">
    <property type="entry name" value="EAL domain-like"/>
    <property type="match status" value="1"/>
</dbReference>
<dbReference type="NCBIfam" id="TIGR00229">
    <property type="entry name" value="sensory_box"/>
    <property type="match status" value="1"/>
</dbReference>
<keyword evidence="2" id="KW-1133">Transmembrane helix</keyword>
<organism evidence="6 7">
    <name type="scientific">Catenulispora subtropica</name>
    <dbReference type="NCBI Taxonomy" id="450798"/>
    <lineage>
        <taxon>Bacteria</taxon>
        <taxon>Bacillati</taxon>
        <taxon>Actinomycetota</taxon>
        <taxon>Actinomycetes</taxon>
        <taxon>Catenulisporales</taxon>
        <taxon>Catenulisporaceae</taxon>
        <taxon>Catenulispora</taxon>
    </lineage>
</organism>
<dbReference type="EMBL" id="BAAAQM010000033">
    <property type="protein sequence ID" value="GAA1984499.1"/>
    <property type="molecule type" value="Genomic_DNA"/>
</dbReference>
<protein>
    <recommendedName>
        <fullName evidence="8">Diguanylate cyclase/phosphodiesterase with PAS/PAC sensor(S)</fullName>
    </recommendedName>
</protein>
<gene>
    <name evidence="6" type="ORF">GCM10009838_53030</name>
</gene>
<dbReference type="PANTHER" id="PTHR44757:SF2">
    <property type="entry name" value="BIOFILM ARCHITECTURE MAINTENANCE PROTEIN MBAA"/>
    <property type="match status" value="1"/>
</dbReference>
<evidence type="ECO:0000259" key="3">
    <source>
        <dbReference type="PROSITE" id="PS50112"/>
    </source>
</evidence>
<dbReference type="PANTHER" id="PTHR44757">
    <property type="entry name" value="DIGUANYLATE CYCLASE DGCP"/>
    <property type="match status" value="1"/>
</dbReference>
<feature type="transmembrane region" description="Helical" evidence="2">
    <location>
        <begin position="166"/>
        <end position="187"/>
    </location>
</feature>
<dbReference type="SMART" id="SM00267">
    <property type="entry name" value="GGDEF"/>
    <property type="match status" value="1"/>
</dbReference>
<feature type="transmembrane region" description="Helical" evidence="2">
    <location>
        <begin position="246"/>
        <end position="265"/>
    </location>
</feature>
<dbReference type="Gene3D" id="3.30.450.20">
    <property type="entry name" value="PAS domain"/>
    <property type="match status" value="1"/>
</dbReference>
<feature type="domain" description="PAS" evidence="3">
    <location>
        <begin position="512"/>
        <end position="548"/>
    </location>
</feature>
<accession>A0ABN2SCT4</accession>
<dbReference type="CDD" id="cd00130">
    <property type="entry name" value="PAS"/>
    <property type="match status" value="1"/>
</dbReference>
<dbReference type="InterPro" id="IPR035919">
    <property type="entry name" value="EAL_sf"/>
</dbReference>
<evidence type="ECO:0000313" key="6">
    <source>
        <dbReference type="EMBL" id="GAA1984499.1"/>
    </source>
</evidence>
<dbReference type="InterPro" id="IPR001633">
    <property type="entry name" value="EAL_dom"/>
</dbReference>
<dbReference type="PROSITE" id="PS50112">
    <property type="entry name" value="PAS"/>
    <property type="match status" value="1"/>
</dbReference>